<keyword evidence="1" id="KW-0812">Transmembrane</keyword>
<protein>
    <submittedName>
        <fullName evidence="2">Uncharacterized protein</fullName>
    </submittedName>
</protein>
<organism evidence="2 3">
    <name type="scientific">Streptomyces kanamyceticus</name>
    <dbReference type="NCBI Taxonomy" id="1967"/>
    <lineage>
        <taxon>Bacteria</taxon>
        <taxon>Bacillati</taxon>
        <taxon>Actinomycetota</taxon>
        <taxon>Actinomycetes</taxon>
        <taxon>Kitasatosporales</taxon>
        <taxon>Streptomycetaceae</taxon>
        <taxon>Streptomyces</taxon>
    </lineage>
</organism>
<evidence type="ECO:0000313" key="2">
    <source>
        <dbReference type="EMBL" id="QEU93664.1"/>
    </source>
</evidence>
<keyword evidence="1" id="KW-0472">Membrane</keyword>
<keyword evidence="1" id="KW-1133">Transmembrane helix</keyword>
<dbReference type="AlphaFoldDB" id="A0A5J6GGP2"/>
<evidence type="ECO:0000256" key="1">
    <source>
        <dbReference type="SAM" id="Phobius"/>
    </source>
</evidence>
<dbReference type="EMBL" id="CP023699">
    <property type="protein sequence ID" value="QEU93664.1"/>
    <property type="molecule type" value="Genomic_DNA"/>
</dbReference>
<evidence type="ECO:0000313" key="3">
    <source>
        <dbReference type="Proteomes" id="UP000325529"/>
    </source>
</evidence>
<dbReference type="KEGG" id="ska:CP970_24590"/>
<feature type="transmembrane region" description="Helical" evidence="1">
    <location>
        <begin position="213"/>
        <end position="236"/>
    </location>
</feature>
<feature type="transmembrane region" description="Helical" evidence="1">
    <location>
        <begin position="143"/>
        <end position="165"/>
    </location>
</feature>
<keyword evidence="3" id="KW-1185">Reference proteome</keyword>
<feature type="transmembrane region" description="Helical" evidence="1">
    <location>
        <begin position="56"/>
        <end position="79"/>
    </location>
</feature>
<name>A0A5J6GGP2_STRKN</name>
<feature type="transmembrane region" description="Helical" evidence="1">
    <location>
        <begin position="91"/>
        <end position="122"/>
    </location>
</feature>
<proteinExistence type="predicted"/>
<feature type="transmembrane region" description="Helical" evidence="1">
    <location>
        <begin position="171"/>
        <end position="192"/>
    </location>
</feature>
<accession>A0A5J6GGP2</accession>
<reference evidence="2 3" key="1">
    <citation type="submission" date="2017-09" db="EMBL/GenBank/DDBJ databases">
        <authorList>
            <person name="Lee N."/>
            <person name="Cho B.-K."/>
        </authorList>
    </citation>
    <scope>NUCLEOTIDE SEQUENCE [LARGE SCALE GENOMIC DNA]</scope>
    <source>
        <strain evidence="2 3">ATCC 12853</strain>
    </source>
</reference>
<dbReference type="Proteomes" id="UP000325529">
    <property type="component" value="Chromosome"/>
</dbReference>
<gene>
    <name evidence="2" type="ORF">CP970_24590</name>
</gene>
<sequence>MGRVLPDLTGPLRIFRPMNWGNAVGAASRGGTGDVAGGGTRDVRGSMGDVWDGSGMTAAAAACAAQLPVAGFLAYVLSLDNDDYGAGGGPYIGLACVIVFAPLLLPLAGVVHSALQTLPAMALGRLADRWRRRRGRGRGHERAWSLGLSLVGLLPVGAAWAAFFALLGGPFVALALGAAASGVVPVLAVAYWRRQAERLGATPRRRGIWLRSALASVVLGVAVVGLAVPATMAGLIKEYEPPQPSPRQLAGAWRSDDGKVAFTLAADGRAVVPRARASCGGTGTWTVGTGEPMNGTPRRPTVVIEVGTCGDGARSWMIGGTEDDLELFVATGDMDAPDIEKLHQR</sequence>